<evidence type="ECO:0000313" key="2">
    <source>
        <dbReference type="EMBL" id="GIY94245.1"/>
    </source>
</evidence>
<feature type="compositionally biased region" description="Polar residues" evidence="1">
    <location>
        <begin position="38"/>
        <end position="47"/>
    </location>
</feature>
<gene>
    <name evidence="2" type="ORF">CEXT_683401</name>
</gene>
<evidence type="ECO:0000313" key="3">
    <source>
        <dbReference type="Proteomes" id="UP001054945"/>
    </source>
</evidence>
<dbReference type="AlphaFoldDB" id="A0AAV4XJY9"/>
<feature type="region of interest" description="Disordered" evidence="1">
    <location>
        <begin position="38"/>
        <end position="80"/>
    </location>
</feature>
<keyword evidence="3" id="KW-1185">Reference proteome</keyword>
<name>A0AAV4XJY9_CAEEX</name>
<reference evidence="2 3" key="1">
    <citation type="submission" date="2021-06" db="EMBL/GenBank/DDBJ databases">
        <title>Caerostris extrusa draft genome.</title>
        <authorList>
            <person name="Kono N."/>
            <person name="Arakawa K."/>
        </authorList>
    </citation>
    <scope>NUCLEOTIDE SEQUENCE [LARGE SCALE GENOMIC DNA]</scope>
</reference>
<dbReference type="EMBL" id="BPLR01000369">
    <property type="protein sequence ID" value="GIY94245.1"/>
    <property type="molecule type" value="Genomic_DNA"/>
</dbReference>
<comment type="caution">
    <text evidence="2">The sequence shown here is derived from an EMBL/GenBank/DDBJ whole genome shotgun (WGS) entry which is preliminary data.</text>
</comment>
<sequence length="80" mass="8891">MSKKVDLVVTLRGIVEFVYKVSGVHKYRDDKTTNLWTENHSSNQFCSPSKLGKSSPAKSRASTGQKDNHREPGLSITVRG</sequence>
<feature type="compositionally biased region" description="Polar residues" evidence="1">
    <location>
        <begin position="56"/>
        <end position="65"/>
    </location>
</feature>
<organism evidence="2 3">
    <name type="scientific">Caerostris extrusa</name>
    <name type="common">Bark spider</name>
    <name type="synonym">Caerostris bankana</name>
    <dbReference type="NCBI Taxonomy" id="172846"/>
    <lineage>
        <taxon>Eukaryota</taxon>
        <taxon>Metazoa</taxon>
        <taxon>Ecdysozoa</taxon>
        <taxon>Arthropoda</taxon>
        <taxon>Chelicerata</taxon>
        <taxon>Arachnida</taxon>
        <taxon>Araneae</taxon>
        <taxon>Araneomorphae</taxon>
        <taxon>Entelegynae</taxon>
        <taxon>Araneoidea</taxon>
        <taxon>Araneidae</taxon>
        <taxon>Caerostris</taxon>
    </lineage>
</organism>
<proteinExistence type="predicted"/>
<evidence type="ECO:0000256" key="1">
    <source>
        <dbReference type="SAM" id="MobiDB-lite"/>
    </source>
</evidence>
<protein>
    <submittedName>
        <fullName evidence="2">Uncharacterized protein</fullName>
    </submittedName>
</protein>
<accession>A0AAV4XJY9</accession>
<dbReference type="Proteomes" id="UP001054945">
    <property type="component" value="Unassembled WGS sequence"/>
</dbReference>